<keyword evidence="1" id="KW-0812">Transmembrane</keyword>
<sequence length="123" mass="13302">MTDDPMPAVRASVTETNHDGITLQSLRRATATFGLWAAGVVAILGSLISLSLLIIVPLFSLENESWNRAENPHTIANVILYSAIGATAIFAARSSDRVRFWLGVTVFVAYIAYGLYDLGLFDA</sequence>
<dbReference type="AlphaFoldDB" id="A0A5C5YVH3"/>
<dbReference type="OrthoDB" id="282873at2"/>
<name>A0A5C5YVH3_9BACT</name>
<keyword evidence="3" id="KW-1185">Reference proteome</keyword>
<evidence type="ECO:0000256" key="1">
    <source>
        <dbReference type="SAM" id="Phobius"/>
    </source>
</evidence>
<feature type="transmembrane region" description="Helical" evidence="1">
    <location>
        <begin position="33"/>
        <end position="61"/>
    </location>
</feature>
<dbReference type="RefSeq" id="WP_146393655.1">
    <property type="nucleotide sequence ID" value="NZ_SJPJ01000001.1"/>
</dbReference>
<feature type="transmembrane region" description="Helical" evidence="1">
    <location>
        <begin position="73"/>
        <end position="91"/>
    </location>
</feature>
<proteinExistence type="predicted"/>
<keyword evidence="1" id="KW-1133">Transmembrane helix</keyword>
<evidence type="ECO:0000313" key="2">
    <source>
        <dbReference type="EMBL" id="TWT78633.1"/>
    </source>
</evidence>
<organism evidence="2 3">
    <name type="scientific">Novipirellula herctigrandis</name>
    <dbReference type="NCBI Taxonomy" id="2527986"/>
    <lineage>
        <taxon>Bacteria</taxon>
        <taxon>Pseudomonadati</taxon>
        <taxon>Planctomycetota</taxon>
        <taxon>Planctomycetia</taxon>
        <taxon>Pirellulales</taxon>
        <taxon>Pirellulaceae</taxon>
        <taxon>Novipirellula</taxon>
    </lineage>
</organism>
<dbReference type="Proteomes" id="UP000315010">
    <property type="component" value="Unassembled WGS sequence"/>
</dbReference>
<evidence type="ECO:0000313" key="3">
    <source>
        <dbReference type="Proteomes" id="UP000315010"/>
    </source>
</evidence>
<feature type="transmembrane region" description="Helical" evidence="1">
    <location>
        <begin position="98"/>
        <end position="116"/>
    </location>
</feature>
<accession>A0A5C5YVH3</accession>
<dbReference type="EMBL" id="SJPJ01000001">
    <property type="protein sequence ID" value="TWT78633.1"/>
    <property type="molecule type" value="Genomic_DNA"/>
</dbReference>
<protein>
    <submittedName>
        <fullName evidence="2">Uncharacterized protein</fullName>
    </submittedName>
</protein>
<gene>
    <name evidence="2" type="ORF">CA13_00290</name>
</gene>
<keyword evidence="1" id="KW-0472">Membrane</keyword>
<reference evidence="2 3" key="1">
    <citation type="submission" date="2019-02" db="EMBL/GenBank/DDBJ databases">
        <title>Deep-cultivation of Planctomycetes and their phenomic and genomic characterization uncovers novel biology.</title>
        <authorList>
            <person name="Wiegand S."/>
            <person name="Jogler M."/>
            <person name="Boedeker C."/>
            <person name="Pinto D."/>
            <person name="Vollmers J."/>
            <person name="Rivas-Marin E."/>
            <person name="Kohn T."/>
            <person name="Peeters S.H."/>
            <person name="Heuer A."/>
            <person name="Rast P."/>
            <person name="Oberbeckmann S."/>
            <person name="Bunk B."/>
            <person name="Jeske O."/>
            <person name="Meyerdierks A."/>
            <person name="Storesund J.E."/>
            <person name="Kallscheuer N."/>
            <person name="Luecker S."/>
            <person name="Lage O.M."/>
            <person name="Pohl T."/>
            <person name="Merkel B.J."/>
            <person name="Hornburger P."/>
            <person name="Mueller R.-W."/>
            <person name="Bruemmer F."/>
            <person name="Labrenz M."/>
            <person name="Spormann A.M."/>
            <person name="Op Den Camp H."/>
            <person name="Overmann J."/>
            <person name="Amann R."/>
            <person name="Jetten M.S.M."/>
            <person name="Mascher T."/>
            <person name="Medema M.H."/>
            <person name="Devos D.P."/>
            <person name="Kaster A.-K."/>
            <person name="Ovreas L."/>
            <person name="Rohde M."/>
            <person name="Galperin M.Y."/>
            <person name="Jogler C."/>
        </authorList>
    </citation>
    <scope>NUCLEOTIDE SEQUENCE [LARGE SCALE GENOMIC DNA]</scope>
    <source>
        <strain evidence="2 3">CA13</strain>
    </source>
</reference>
<comment type="caution">
    <text evidence="2">The sequence shown here is derived from an EMBL/GenBank/DDBJ whole genome shotgun (WGS) entry which is preliminary data.</text>
</comment>